<dbReference type="SUPFAM" id="SSF57701">
    <property type="entry name" value="Zn2/Cys6 DNA-binding domain"/>
    <property type="match status" value="1"/>
</dbReference>
<dbReference type="CDD" id="cd12148">
    <property type="entry name" value="fungal_TF_MHR"/>
    <property type="match status" value="1"/>
</dbReference>
<evidence type="ECO:0000259" key="8">
    <source>
        <dbReference type="PROSITE" id="PS50048"/>
    </source>
</evidence>
<sequence>MSAVTQGSEPMHKACDTCRARKTRCKISGSIDACDFCLSQHRPCSFTPVKRPRKRKYDASVFIPLSATYQQSVHDLPGSQLGSENVGYQQPGLYIDSLLANRQASRIHGGASHPDQLTTIFGPNPNISFFPERRVRAISQRLGHNRLDQLLEQIRAVVATKVKNTCAIPQSYIQRHLGTGKIQEVPSRDIIDGHISGTYALIDRLYFLSDNHNPLAAYFDMVHPIYPFLCPDTFRARAASQDLVQSLETDKSWAALFYAIVAIGCQNNEGGSFDAGVGEAWSYFEQSLSCFQDLFFGRGSLTAVQALLAMAIFSSTVSAFNFEPLMLTEAAVMAQGLGYHRSNSPQEGPCRRTFWVLYYMEKTSCFATGKTSVVDDANISCSIPDVTESTFDDYDWFFTFVKYARLVSKVRQSLFTISSVSQPLSNYNSVVESLRIELESWRSSIPTRFRPGEKLKTRSLQEPLAAQIALITHFLYLNALLTLSWTVLHYGAVRLETTQQETMKRDLMRTARSVLELTVHIEVAPSTPVWILAVLPLSALMILFDLVVHNANHPETGLSLALLDIAGGHFSRLEYASNGALPGSLIAEFAHIARQYVSETRKPKSMSRDSHETNLPFQAQDRIQASPTMPGPTSTSVTAGQADLAPQGVLSQVPEPVATDAPEAMQPWSPASLDRSEALFLPYIDDPTYYFGDLQLLGIDLKDLFDHSYQLPGVSDKGV</sequence>
<dbReference type="RefSeq" id="XP_067477578.1">
    <property type="nucleotide sequence ID" value="XM_067621052.1"/>
</dbReference>
<dbReference type="Proteomes" id="UP000184499">
    <property type="component" value="Unassembled WGS sequence"/>
</dbReference>
<dbReference type="OMA" id="VKNTCAI"/>
<keyword evidence="6" id="KW-0539">Nucleus</keyword>
<protein>
    <recommendedName>
        <fullName evidence="8">Zn(2)-C6 fungal-type domain-containing protein</fullName>
    </recommendedName>
</protein>
<keyword evidence="5" id="KW-0804">Transcription</keyword>
<dbReference type="EMBL" id="KV878686">
    <property type="protein sequence ID" value="OJJ70330.1"/>
    <property type="molecule type" value="Genomic_DNA"/>
</dbReference>
<dbReference type="OrthoDB" id="39175at2759"/>
<dbReference type="AlphaFoldDB" id="A0A1L9UF89"/>
<evidence type="ECO:0000256" key="3">
    <source>
        <dbReference type="ARBA" id="ARBA00023015"/>
    </source>
</evidence>
<keyword evidence="10" id="KW-1185">Reference proteome</keyword>
<dbReference type="InterPro" id="IPR001138">
    <property type="entry name" value="Zn2Cys6_DnaBD"/>
</dbReference>
<evidence type="ECO:0000313" key="10">
    <source>
        <dbReference type="Proteomes" id="UP000184499"/>
    </source>
</evidence>
<proteinExistence type="predicted"/>
<keyword evidence="3" id="KW-0805">Transcription regulation</keyword>
<dbReference type="PANTHER" id="PTHR46910">
    <property type="entry name" value="TRANSCRIPTION FACTOR PDR1"/>
    <property type="match status" value="1"/>
</dbReference>
<dbReference type="Gene3D" id="4.10.240.10">
    <property type="entry name" value="Zn(2)-C6 fungal-type DNA-binding domain"/>
    <property type="match status" value="1"/>
</dbReference>
<evidence type="ECO:0000313" key="9">
    <source>
        <dbReference type="EMBL" id="OJJ70330.1"/>
    </source>
</evidence>
<keyword evidence="2" id="KW-0479">Metal-binding</keyword>
<organism evidence="9 10">
    <name type="scientific">Aspergillus brasiliensis (strain CBS 101740 / IMI 381727 / IBT 21946)</name>
    <dbReference type="NCBI Taxonomy" id="767769"/>
    <lineage>
        <taxon>Eukaryota</taxon>
        <taxon>Fungi</taxon>
        <taxon>Dikarya</taxon>
        <taxon>Ascomycota</taxon>
        <taxon>Pezizomycotina</taxon>
        <taxon>Eurotiomycetes</taxon>
        <taxon>Eurotiomycetidae</taxon>
        <taxon>Eurotiales</taxon>
        <taxon>Aspergillaceae</taxon>
        <taxon>Aspergillus</taxon>
        <taxon>Aspergillus subgen. Circumdati</taxon>
    </lineage>
</organism>
<dbReference type="Pfam" id="PF04082">
    <property type="entry name" value="Fungal_trans"/>
    <property type="match status" value="1"/>
</dbReference>
<dbReference type="InterPro" id="IPR007219">
    <property type="entry name" value="XnlR_reg_dom"/>
</dbReference>
<dbReference type="GO" id="GO:0008270">
    <property type="term" value="F:zinc ion binding"/>
    <property type="evidence" value="ECO:0007669"/>
    <property type="project" value="InterPro"/>
</dbReference>
<evidence type="ECO:0000256" key="5">
    <source>
        <dbReference type="ARBA" id="ARBA00023163"/>
    </source>
</evidence>
<dbReference type="VEuPathDB" id="FungiDB:ASPBRDRAFT_197044"/>
<dbReference type="GO" id="GO:0003677">
    <property type="term" value="F:DNA binding"/>
    <property type="evidence" value="ECO:0007669"/>
    <property type="project" value="UniProtKB-KW"/>
</dbReference>
<dbReference type="GO" id="GO:0009893">
    <property type="term" value="P:positive regulation of metabolic process"/>
    <property type="evidence" value="ECO:0007669"/>
    <property type="project" value="UniProtKB-ARBA"/>
</dbReference>
<dbReference type="GO" id="GO:0006351">
    <property type="term" value="P:DNA-templated transcription"/>
    <property type="evidence" value="ECO:0007669"/>
    <property type="project" value="InterPro"/>
</dbReference>
<dbReference type="InterPro" id="IPR050987">
    <property type="entry name" value="AtrR-like"/>
</dbReference>
<keyword evidence="4" id="KW-0238">DNA-binding</keyword>
<evidence type="ECO:0000256" key="7">
    <source>
        <dbReference type="SAM" id="MobiDB-lite"/>
    </source>
</evidence>
<evidence type="ECO:0000256" key="2">
    <source>
        <dbReference type="ARBA" id="ARBA00022723"/>
    </source>
</evidence>
<dbReference type="GO" id="GO:0005634">
    <property type="term" value="C:nucleus"/>
    <property type="evidence" value="ECO:0007669"/>
    <property type="project" value="UniProtKB-SubCell"/>
</dbReference>
<dbReference type="PROSITE" id="PS50048">
    <property type="entry name" value="ZN2_CY6_FUNGAL_2"/>
    <property type="match status" value="1"/>
</dbReference>
<dbReference type="GeneID" id="93573540"/>
<name>A0A1L9UF89_ASPBC</name>
<dbReference type="PANTHER" id="PTHR46910:SF37">
    <property type="entry name" value="ZN(II)2CYS6 TRANSCRIPTION FACTOR (EUROFUNG)"/>
    <property type="match status" value="1"/>
</dbReference>
<evidence type="ECO:0000256" key="4">
    <source>
        <dbReference type="ARBA" id="ARBA00023125"/>
    </source>
</evidence>
<dbReference type="GO" id="GO:0000981">
    <property type="term" value="F:DNA-binding transcription factor activity, RNA polymerase II-specific"/>
    <property type="evidence" value="ECO:0007669"/>
    <property type="project" value="InterPro"/>
</dbReference>
<dbReference type="CDD" id="cd00067">
    <property type="entry name" value="GAL4"/>
    <property type="match status" value="1"/>
</dbReference>
<accession>A0A1L9UF89</accession>
<gene>
    <name evidence="9" type="ORF">ASPBRDRAFT_197044</name>
</gene>
<dbReference type="PROSITE" id="PS00463">
    <property type="entry name" value="ZN2_CY6_FUNGAL_1"/>
    <property type="match status" value="1"/>
</dbReference>
<dbReference type="SMART" id="SM00906">
    <property type="entry name" value="Fungal_trans"/>
    <property type="match status" value="1"/>
</dbReference>
<feature type="domain" description="Zn(2)-C6 fungal-type" evidence="8">
    <location>
        <begin position="14"/>
        <end position="46"/>
    </location>
</feature>
<evidence type="ECO:0000256" key="6">
    <source>
        <dbReference type="ARBA" id="ARBA00023242"/>
    </source>
</evidence>
<dbReference type="STRING" id="767769.A0A1L9UF89"/>
<evidence type="ECO:0000256" key="1">
    <source>
        <dbReference type="ARBA" id="ARBA00004123"/>
    </source>
</evidence>
<comment type="subcellular location">
    <subcellularLocation>
        <location evidence="1">Nucleus</location>
    </subcellularLocation>
</comment>
<feature type="region of interest" description="Disordered" evidence="7">
    <location>
        <begin position="620"/>
        <end position="639"/>
    </location>
</feature>
<dbReference type="InterPro" id="IPR036864">
    <property type="entry name" value="Zn2-C6_fun-type_DNA-bd_sf"/>
</dbReference>
<reference evidence="10" key="1">
    <citation type="journal article" date="2017" name="Genome Biol.">
        <title>Comparative genomics reveals high biological diversity and specific adaptations in the industrially and medically important fungal genus Aspergillus.</title>
        <authorList>
            <person name="de Vries R.P."/>
            <person name="Riley R."/>
            <person name="Wiebenga A."/>
            <person name="Aguilar-Osorio G."/>
            <person name="Amillis S."/>
            <person name="Uchima C.A."/>
            <person name="Anderluh G."/>
            <person name="Asadollahi M."/>
            <person name="Askin M."/>
            <person name="Barry K."/>
            <person name="Battaglia E."/>
            <person name="Bayram O."/>
            <person name="Benocci T."/>
            <person name="Braus-Stromeyer S.A."/>
            <person name="Caldana C."/>
            <person name="Canovas D."/>
            <person name="Cerqueira G.C."/>
            <person name="Chen F."/>
            <person name="Chen W."/>
            <person name="Choi C."/>
            <person name="Clum A."/>
            <person name="Dos Santos R.A."/>
            <person name="Damasio A.R."/>
            <person name="Diallinas G."/>
            <person name="Emri T."/>
            <person name="Fekete E."/>
            <person name="Flipphi M."/>
            <person name="Freyberg S."/>
            <person name="Gallo A."/>
            <person name="Gournas C."/>
            <person name="Habgood R."/>
            <person name="Hainaut M."/>
            <person name="Harispe M.L."/>
            <person name="Henrissat B."/>
            <person name="Hilden K.S."/>
            <person name="Hope R."/>
            <person name="Hossain A."/>
            <person name="Karabika E."/>
            <person name="Karaffa L."/>
            <person name="Karanyi Z."/>
            <person name="Krasevec N."/>
            <person name="Kuo A."/>
            <person name="Kusch H."/>
            <person name="LaButti K."/>
            <person name="Lagendijk E.L."/>
            <person name="Lapidus A."/>
            <person name="Levasseur A."/>
            <person name="Lindquist E."/>
            <person name="Lipzen A."/>
            <person name="Logrieco A.F."/>
            <person name="MacCabe A."/>
            <person name="Maekelae M.R."/>
            <person name="Malavazi I."/>
            <person name="Melin P."/>
            <person name="Meyer V."/>
            <person name="Mielnichuk N."/>
            <person name="Miskei M."/>
            <person name="Molnar A.P."/>
            <person name="Mule G."/>
            <person name="Ngan C.Y."/>
            <person name="Orejas M."/>
            <person name="Orosz E."/>
            <person name="Ouedraogo J.P."/>
            <person name="Overkamp K.M."/>
            <person name="Park H.-S."/>
            <person name="Perrone G."/>
            <person name="Piumi F."/>
            <person name="Punt P.J."/>
            <person name="Ram A.F."/>
            <person name="Ramon A."/>
            <person name="Rauscher S."/>
            <person name="Record E."/>
            <person name="Riano-Pachon D.M."/>
            <person name="Robert V."/>
            <person name="Roehrig J."/>
            <person name="Ruller R."/>
            <person name="Salamov A."/>
            <person name="Salih N.S."/>
            <person name="Samson R.A."/>
            <person name="Sandor E."/>
            <person name="Sanguinetti M."/>
            <person name="Schuetze T."/>
            <person name="Sepcic K."/>
            <person name="Shelest E."/>
            <person name="Sherlock G."/>
            <person name="Sophianopoulou V."/>
            <person name="Squina F.M."/>
            <person name="Sun H."/>
            <person name="Susca A."/>
            <person name="Todd R.B."/>
            <person name="Tsang A."/>
            <person name="Unkles S.E."/>
            <person name="van de Wiele N."/>
            <person name="van Rossen-Uffink D."/>
            <person name="Oliveira J.V."/>
            <person name="Vesth T.C."/>
            <person name="Visser J."/>
            <person name="Yu J.-H."/>
            <person name="Zhou M."/>
            <person name="Andersen M.R."/>
            <person name="Archer D.B."/>
            <person name="Baker S.E."/>
            <person name="Benoit I."/>
            <person name="Brakhage A.A."/>
            <person name="Braus G.H."/>
            <person name="Fischer R."/>
            <person name="Frisvad J.C."/>
            <person name="Goldman G.H."/>
            <person name="Houbraken J."/>
            <person name="Oakley B."/>
            <person name="Pocsi I."/>
            <person name="Scazzocchio C."/>
            <person name="Seiboth B."/>
            <person name="vanKuyk P.A."/>
            <person name="Wortman J."/>
            <person name="Dyer P.S."/>
            <person name="Grigoriev I.V."/>
        </authorList>
    </citation>
    <scope>NUCLEOTIDE SEQUENCE [LARGE SCALE GENOMIC DNA]</scope>
    <source>
        <strain evidence="10">CBS 101740 / IMI 381727 / IBT 21946</strain>
    </source>
</reference>